<protein>
    <recommendedName>
        <fullName evidence="3">Serine/threonine protein kinase</fullName>
    </recommendedName>
</protein>
<organism evidence="1 2">
    <name type="scientific">Peribacillus butanolivorans</name>
    <dbReference type="NCBI Taxonomy" id="421767"/>
    <lineage>
        <taxon>Bacteria</taxon>
        <taxon>Bacillati</taxon>
        <taxon>Bacillota</taxon>
        <taxon>Bacilli</taxon>
        <taxon>Bacillales</taxon>
        <taxon>Bacillaceae</taxon>
        <taxon>Peribacillus</taxon>
    </lineage>
</organism>
<comment type="caution">
    <text evidence="1">The sequence shown here is derived from an EMBL/GenBank/DDBJ whole genome shotgun (WGS) entry which is preliminary data.</text>
</comment>
<evidence type="ECO:0000313" key="1">
    <source>
        <dbReference type="EMBL" id="PEJ25049.1"/>
    </source>
</evidence>
<dbReference type="RefSeq" id="WP_098177998.1">
    <property type="nucleotide sequence ID" value="NZ_NUEQ01000118.1"/>
</dbReference>
<dbReference type="EMBL" id="NUEQ01000118">
    <property type="protein sequence ID" value="PEJ25049.1"/>
    <property type="molecule type" value="Genomic_DNA"/>
</dbReference>
<proteinExistence type="predicted"/>
<name>A0AAX0RYC3_9BACI</name>
<reference evidence="1 2" key="1">
    <citation type="submission" date="2017-09" db="EMBL/GenBank/DDBJ databases">
        <title>Large-scale bioinformatics analysis of Bacillus genomes uncovers conserved roles of natural products in bacterial physiology.</title>
        <authorList>
            <consortium name="Agbiome Team Llc"/>
            <person name="Bleich R.M."/>
            <person name="Kirk G.J."/>
            <person name="Santa Maria K.C."/>
            <person name="Allen S.E."/>
            <person name="Farag S."/>
            <person name="Shank E.A."/>
            <person name="Bowers A."/>
        </authorList>
    </citation>
    <scope>NUCLEOTIDE SEQUENCE [LARGE SCALE GENOMIC DNA]</scope>
    <source>
        <strain evidence="1 2">AFS003229</strain>
    </source>
</reference>
<gene>
    <name evidence="1" type="ORF">CN689_26430</name>
</gene>
<evidence type="ECO:0008006" key="3">
    <source>
        <dbReference type="Google" id="ProtNLM"/>
    </source>
</evidence>
<dbReference type="Proteomes" id="UP000220106">
    <property type="component" value="Unassembled WGS sequence"/>
</dbReference>
<evidence type="ECO:0000313" key="2">
    <source>
        <dbReference type="Proteomes" id="UP000220106"/>
    </source>
</evidence>
<sequence>MQHKSKNSDETMLINEINKIKVTKPESTGIIIHNPTDLPIIIQEEKRVVIGIDETRCAAYFEEEEKAEKEFQALQMGAERGITPIVYERRGTYVVMESIQAPTLADYLKNNPLTIELIQKLLGLLDDFKAIGFTRLDHDPAYIYLMPDGSLKVVNLHRHNKLPPKQFPQRMIKGMGNQVTVFLQYVKEFEPTLYSTWTNHPKFNATIAKAKLGESK</sequence>
<accession>A0AAX0RYC3</accession>
<dbReference type="AlphaFoldDB" id="A0AAX0RYC3"/>